<dbReference type="GO" id="GO:0003700">
    <property type="term" value="F:DNA-binding transcription factor activity"/>
    <property type="evidence" value="ECO:0007669"/>
    <property type="project" value="InterPro"/>
</dbReference>
<keyword evidence="1" id="KW-0805">Transcription regulation</keyword>
<feature type="compositionally biased region" description="Low complexity" evidence="4">
    <location>
        <begin position="266"/>
        <end position="276"/>
    </location>
</feature>
<evidence type="ECO:0000256" key="2">
    <source>
        <dbReference type="ARBA" id="ARBA00023125"/>
    </source>
</evidence>
<dbReference type="EMBL" id="MQWB01000001">
    <property type="protein sequence ID" value="OZC02080.1"/>
    <property type="molecule type" value="Genomic_DNA"/>
</dbReference>
<dbReference type="RefSeq" id="WP_094545949.1">
    <property type="nucleotide sequence ID" value="NZ_MQWB01000001.1"/>
</dbReference>
<dbReference type="PROSITE" id="PS01124">
    <property type="entry name" value="HTH_ARAC_FAMILY_2"/>
    <property type="match status" value="1"/>
</dbReference>
<dbReference type="PANTHER" id="PTHR43280:SF29">
    <property type="entry name" value="ARAC-FAMILY TRANSCRIPTIONAL REGULATOR"/>
    <property type="match status" value="1"/>
</dbReference>
<keyword evidence="2" id="KW-0238">DNA-binding</keyword>
<feature type="transmembrane region" description="Helical" evidence="5">
    <location>
        <begin position="6"/>
        <end position="28"/>
    </location>
</feature>
<dbReference type="SMART" id="SM00342">
    <property type="entry name" value="HTH_ARAC"/>
    <property type="match status" value="1"/>
</dbReference>
<evidence type="ECO:0000256" key="4">
    <source>
        <dbReference type="SAM" id="MobiDB-lite"/>
    </source>
</evidence>
<dbReference type="InterPro" id="IPR018060">
    <property type="entry name" value="HTH_AraC"/>
</dbReference>
<keyword evidence="5" id="KW-0812">Transmembrane</keyword>
<dbReference type="GO" id="GO:0043565">
    <property type="term" value="F:sequence-specific DNA binding"/>
    <property type="evidence" value="ECO:0007669"/>
    <property type="project" value="InterPro"/>
</dbReference>
<reference evidence="7 8" key="1">
    <citation type="submission" date="2016-11" db="EMBL/GenBank/DDBJ databases">
        <title>Study of marine rhodopsin-containing bacteria.</title>
        <authorList>
            <person name="Yoshizawa S."/>
            <person name="Kumagai Y."/>
            <person name="Kogure K."/>
        </authorList>
    </citation>
    <scope>NUCLEOTIDE SEQUENCE [LARGE SCALE GENOMIC DNA]</scope>
    <source>
        <strain evidence="7 8">SG-29</strain>
    </source>
</reference>
<dbReference type="SUPFAM" id="SSF46689">
    <property type="entry name" value="Homeodomain-like"/>
    <property type="match status" value="1"/>
</dbReference>
<feature type="transmembrane region" description="Helical" evidence="5">
    <location>
        <begin position="40"/>
        <end position="59"/>
    </location>
</feature>
<dbReference type="InParanoid" id="A0A259TWK3"/>
<feature type="transmembrane region" description="Helical" evidence="5">
    <location>
        <begin position="65"/>
        <end position="88"/>
    </location>
</feature>
<organism evidence="7 8">
    <name type="scientific">Rubricoccus marinus</name>
    <dbReference type="NCBI Taxonomy" id="716817"/>
    <lineage>
        <taxon>Bacteria</taxon>
        <taxon>Pseudomonadati</taxon>
        <taxon>Rhodothermota</taxon>
        <taxon>Rhodothermia</taxon>
        <taxon>Rhodothermales</taxon>
        <taxon>Rubricoccaceae</taxon>
        <taxon>Rubricoccus</taxon>
    </lineage>
</organism>
<keyword evidence="5" id="KW-0472">Membrane</keyword>
<keyword evidence="5" id="KW-1133">Transmembrane helix</keyword>
<evidence type="ECO:0000313" key="8">
    <source>
        <dbReference type="Proteomes" id="UP000216446"/>
    </source>
</evidence>
<dbReference type="OrthoDB" id="9779074at2"/>
<feature type="region of interest" description="Disordered" evidence="4">
    <location>
        <begin position="255"/>
        <end position="281"/>
    </location>
</feature>
<dbReference type="InterPro" id="IPR018062">
    <property type="entry name" value="HTH_AraC-typ_CS"/>
</dbReference>
<feature type="transmembrane region" description="Helical" evidence="5">
    <location>
        <begin position="186"/>
        <end position="207"/>
    </location>
</feature>
<protein>
    <recommendedName>
        <fullName evidence="6">HTH araC/xylS-type domain-containing protein</fullName>
    </recommendedName>
</protein>
<dbReference type="AlphaFoldDB" id="A0A259TWK3"/>
<dbReference type="PANTHER" id="PTHR43280">
    <property type="entry name" value="ARAC-FAMILY TRANSCRIPTIONAL REGULATOR"/>
    <property type="match status" value="1"/>
</dbReference>
<dbReference type="InterPro" id="IPR009057">
    <property type="entry name" value="Homeodomain-like_sf"/>
</dbReference>
<dbReference type="Proteomes" id="UP000216446">
    <property type="component" value="Unassembled WGS sequence"/>
</dbReference>
<keyword evidence="8" id="KW-1185">Reference proteome</keyword>
<feature type="domain" description="HTH araC/xylS-type" evidence="6">
    <location>
        <begin position="292"/>
        <end position="396"/>
    </location>
</feature>
<feature type="transmembrane region" description="Helical" evidence="5">
    <location>
        <begin position="103"/>
        <end position="122"/>
    </location>
</feature>
<dbReference type="PROSITE" id="PS00041">
    <property type="entry name" value="HTH_ARAC_FAMILY_1"/>
    <property type="match status" value="1"/>
</dbReference>
<dbReference type="Gene3D" id="1.10.10.60">
    <property type="entry name" value="Homeodomain-like"/>
    <property type="match status" value="1"/>
</dbReference>
<evidence type="ECO:0000256" key="5">
    <source>
        <dbReference type="SAM" id="Phobius"/>
    </source>
</evidence>
<comment type="caution">
    <text evidence="7">The sequence shown here is derived from an EMBL/GenBank/DDBJ whole genome shotgun (WGS) entry which is preliminary data.</text>
</comment>
<evidence type="ECO:0000259" key="6">
    <source>
        <dbReference type="PROSITE" id="PS01124"/>
    </source>
</evidence>
<dbReference type="InterPro" id="IPR020449">
    <property type="entry name" value="Tscrpt_reg_AraC-type_HTH"/>
</dbReference>
<evidence type="ECO:0000313" key="7">
    <source>
        <dbReference type="EMBL" id="OZC02080.1"/>
    </source>
</evidence>
<accession>A0A259TWK3</accession>
<evidence type="ECO:0000256" key="1">
    <source>
        <dbReference type="ARBA" id="ARBA00023015"/>
    </source>
</evidence>
<feature type="transmembrane region" description="Helical" evidence="5">
    <location>
        <begin position="227"/>
        <end position="244"/>
    </location>
</feature>
<feature type="transmembrane region" description="Helical" evidence="5">
    <location>
        <begin position="142"/>
        <end position="165"/>
    </location>
</feature>
<dbReference type="Pfam" id="PF12833">
    <property type="entry name" value="HTH_18"/>
    <property type="match status" value="1"/>
</dbReference>
<keyword evidence="3" id="KW-0804">Transcription</keyword>
<evidence type="ECO:0000256" key="3">
    <source>
        <dbReference type="ARBA" id="ARBA00023163"/>
    </source>
</evidence>
<dbReference type="PRINTS" id="PR00032">
    <property type="entry name" value="HTHARAC"/>
</dbReference>
<sequence>MDGPSFSNAMAVIYLLGATQGLFLAAVLASRHRNALPNRLLAAVVLVFSIDLAMAVYHATDASAVVPALIGLDLPIGFLYGPLFYLYVRTFTAERPEMKRTDLWHLAPFVLLSLFLVPYYLLPGTEKLALLNDPGASFQTGALTIINPLKLVHGFVYIALVVALLRRHRARVRDQEAPVDSVSLRWLRALAVSVLALLTVVTVLYAAGVRDHVPTLGMDPSAIYDDLTLLSVTVFVYALGYFGLRHPSLFAPDPASGATVQDHEASPAPEAPSEPAYARSGMRPEEAARHRERLLALMETEHIYRRGDLTLSDLADALGITPHNLTEVLNTHLGQSYYDFVNGYRVREVQERLVDPACAHLTVLAIGMEAGFNAKSSFNAAFKRLTGLTPSAYRQRQNTAA</sequence>
<name>A0A259TWK3_9BACT</name>
<proteinExistence type="predicted"/>
<gene>
    <name evidence="7" type="ORF">BSZ36_03225</name>
</gene>